<evidence type="ECO:0000313" key="4">
    <source>
        <dbReference type="Proteomes" id="UP000005317"/>
    </source>
</evidence>
<keyword evidence="2" id="KW-0732">Signal</keyword>
<keyword evidence="4" id="KW-1185">Reference proteome</keyword>
<feature type="signal peptide" evidence="2">
    <location>
        <begin position="1"/>
        <end position="20"/>
    </location>
</feature>
<dbReference type="EMBL" id="JH651384">
    <property type="protein sequence ID" value="EIJ35508.1"/>
    <property type="molecule type" value="Genomic_DNA"/>
</dbReference>
<dbReference type="Proteomes" id="UP000005317">
    <property type="component" value="Unassembled WGS sequence"/>
</dbReference>
<gene>
    <name evidence="3" type="ORF">Thini_2982</name>
</gene>
<evidence type="ECO:0000313" key="3">
    <source>
        <dbReference type="EMBL" id="EIJ35508.1"/>
    </source>
</evidence>
<name>A0A656HF06_THINJ</name>
<organism evidence="3 4">
    <name type="scientific">Thiothrix nivea (strain ATCC 35100 / DSM 5205 / JP2)</name>
    <dbReference type="NCBI Taxonomy" id="870187"/>
    <lineage>
        <taxon>Bacteria</taxon>
        <taxon>Pseudomonadati</taxon>
        <taxon>Pseudomonadota</taxon>
        <taxon>Gammaproteobacteria</taxon>
        <taxon>Thiotrichales</taxon>
        <taxon>Thiotrichaceae</taxon>
        <taxon>Thiothrix</taxon>
    </lineage>
</organism>
<protein>
    <submittedName>
        <fullName evidence="3">Uncharacterized protein</fullName>
    </submittedName>
</protein>
<keyword evidence="1" id="KW-0175">Coiled coil</keyword>
<sequence length="103" mass="11331" precursor="true">MSLKRLLLCSLLCISIPVYAEEDAESENLMTEMAAKMAQMKARLRAYEADVEYTNDDAYAFSPFDTTGCDINIGNVIVDDGADSPDEVIVLIDGDVIQSNNCR</sequence>
<feature type="coiled-coil region" evidence="1">
    <location>
        <begin position="30"/>
        <end position="57"/>
    </location>
</feature>
<reference evidence="4" key="1">
    <citation type="journal article" date="2011" name="Stand. Genomic Sci.">
        <title>Genome sequence of the filamentous, gliding Thiothrix nivea neotype strain (JP2(T)).</title>
        <authorList>
            <person name="Lapidus A."/>
            <person name="Nolan M."/>
            <person name="Lucas S."/>
            <person name="Glavina Del Rio T."/>
            <person name="Tice H."/>
            <person name="Cheng J.F."/>
            <person name="Tapia R."/>
            <person name="Han C."/>
            <person name="Goodwin L."/>
            <person name="Pitluck S."/>
            <person name="Liolios K."/>
            <person name="Pagani I."/>
            <person name="Ivanova N."/>
            <person name="Huntemann M."/>
            <person name="Mavromatis K."/>
            <person name="Mikhailova N."/>
            <person name="Pati A."/>
            <person name="Chen A."/>
            <person name="Palaniappan K."/>
            <person name="Land M."/>
            <person name="Brambilla E.M."/>
            <person name="Rohde M."/>
            <person name="Abt B."/>
            <person name="Verbarg S."/>
            <person name="Goker M."/>
            <person name="Bristow J."/>
            <person name="Eisen J.A."/>
            <person name="Markowitz V."/>
            <person name="Hugenholtz P."/>
            <person name="Kyrpides N.C."/>
            <person name="Klenk H.P."/>
            <person name="Woyke T."/>
        </authorList>
    </citation>
    <scope>NUCLEOTIDE SEQUENCE [LARGE SCALE GENOMIC DNA]</scope>
    <source>
        <strain evidence="4">ATCC 35100 / DSM 5205 / JP2</strain>
    </source>
</reference>
<dbReference type="AlphaFoldDB" id="A0A656HF06"/>
<proteinExistence type="predicted"/>
<evidence type="ECO:0000256" key="1">
    <source>
        <dbReference type="SAM" id="Coils"/>
    </source>
</evidence>
<accession>A0A656HF06</accession>
<evidence type="ECO:0000256" key="2">
    <source>
        <dbReference type="SAM" id="SignalP"/>
    </source>
</evidence>
<feature type="chain" id="PRO_5024963461" evidence="2">
    <location>
        <begin position="21"/>
        <end position="103"/>
    </location>
</feature>